<dbReference type="OrthoDB" id="9795206at2"/>
<protein>
    <submittedName>
        <fullName evidence="2">GNAT family N-acetyltransferase</fullName>
    </submittedName>
</protein>
<dbReference type="RefSeq" id="WP_107138186.1">
    <property type="nucleotide sequence ID" value="NZ_PYSV01000010.1"/>
</dbReference>
<dbReference type="EMBL" id="PYSV01000010">
    <property type="protein sequence ID" value="PTA67647.1"/>
    <property type="molecule type" value="Genomic_DNA"/>
</dbReference>
<dbReference type="GO" id="GO:0016747">
    <property type="term" value="F:acyltransferase activity, transferring groups other than amino-acyl groups"/>
    <property type="evidence" value="ECO:0007669"/>
    <property type="project" value="InterPro"/>
</dbReference>
<feature type="domain" description="N-acetyltransferase" evidence="1">
    <location>
        <begin position="18"/>
        <end position="177"/>
    </location>
</feature>
<dbReference type="Proteomes" id="UP000240317">
    <property type="component" value="Unassembled WGS sequence"/>
</dbReference>
<evidence type="ECO:0000259" key="1">
    <source>
        <dbReference type="PROSITE" id="PS51186"/>
    </source>
</evidence>
<dbReference type="Gene3D" id="3.40.630.30">
    <property type="match status" value="1"/>
</dbReference>
<dbReference type="AlphaFoldDB" id="A0A2T3W6Z1"/>
<name>A0A2T3W6Z1_9DEIO</name>
<evidence type="ECO:0000313" key="3">
    <source>
        <dbReference type="Proteomes" id="UP000240317"/>
    </source>
</evidence>
<sequence>MVNTAALVPPAVLHTARLRLVPLGPEHLNGMMAGLQDQESQRLTGTHGTFTREQVARFVAGVAEAPDRSDWAILRASDDQYLGEVVLNQLDTDNRSMNFRIALNSPAQRGRGYGTEATRAVVAYGFEQVGLHRISLGVYAFNPRAQRVYEKCGFLHEGTERDALYWQGEWVAQRRMAILVTDSHLQDGAIHEAAQ</sequence>
<evidence type="ECO:0000313" key="2">
    <source>
        <dbReference type="EMBL" id="PTA67647.1"/>
    </source>
</evidence>
<proteinExistence type="predicted"/>
<accession>A0A2T3W6Z1</accession>
<keyword evidence="3" id="KW-1185">Reference proteome</keyword>
<dbReference type="InterPro" id="IPR016181">
    <property type="entry name" value="Acyl_CoA_acyltransferase"/>
</dbReference>
<keyword evidence="2" id="KW-0808">Transferase</keyword>
<dbReference type="InterPro" id="IPR000182">
    <property type="entry name" value="GNAT_dom"/>
</dbReference>
<reference evidence="2 3" key="1">
    <citation type="submission" date="2018-03" db="EMBL/GenBank/DDBJ databases">
        <title>Draft genome of Deinococcus sp. OD32.</title>
        <authorList>
            <person name="Wang X.-P."/>
            <person name="Du Z.-J."/>
        </authorList>
    </citation>
    <scope>NUCLEOTIDE SEQUENCE [LARGE SCALE GENOMIC DNA]</scope>
    <source>
        <strain evidence="2 3">OD32</strain>
    </source>
</reference>
<gene>
    <name evidence="2" type="ORF">C8263_11040</name>
</gene>
<dbReference type="PANTHER" id="PTHR43792">
    <property type="entry name" value="GNAT FAMILY, PUTATIVE (AFU_ORTHOLOGUE AFUA_3G00765)-RELATED-RELATED"/>
    <property type="match status" value="1"/>
</dbReference>
<organism evidence="2 3">
    <name type="scientific">Deinococcus arcticus</name>
    <dbReference type="NCBI Taxonomy" id="2136176"/>
    <lineage>
        <taxon>Bacteria</taxon>
        <taxon>Thermotogati</taxon>
        <taxon>Deinococcota</taxon>
        <taxon>Deinococci</taxon>
        <taxon>Deinococcales</taxon>
        <taxon>Deinococcaceae</taxon>
        <taxon>Deinococcus</taxon>
    </lineage>
</organism>
<dbReference type="SUPFAM" id="SSF55729">
    <property type="entry name" value="Acyl-CoA N-acyltransferases (Nat)"/>
    <property type="match status" value="1"/>
</dbReference>
<dbReference type="Pfam" id="PF13302">
    <property type="entry name" value="Acetyltransf_3"/>
    <property type="match status" value="1"/>
</dbReference>
<dbReference type="PROSITE" id="PS51186">
    <property type="entry name" value="GNAT"/>
    <property type="match status" value="1"/>
</dbReference>
<comment type="caution">
    <text evidence="2">The sequence shown here is derived from an EMBL/GenBank/DDBJ whole genome shotgun (WGS) entry which is preliminary data.</text>
</comment>
<dbReference type="InterPro" id="IPR051531">
    <property type="entry name" value="N-acetyltransferase"/>
</dbReference>